<feature type="domain" description="HTH merR-type" evidence="6">
    <location>
        <begin position="4"/>
        <end position="72"/>
    </location>
</feature>
<dbReference type="InterPro" id="IPR011256">
    <property type="entry name" value="Reg_factor_effector_dom_sf"/>
</dbReference>
<dbReference type="InterPro" id="IPR000551">
    <property type="entry name" value="MerR-type_HTH_dom"/>
</dbReference>
<accession>A0A4V2VKB8</accession>
<dbReference type="InterPro" id="IPR047057">
    <property type="entry name" value="MerR_fam"/>
</dbReference>
<dbReference type="PROSITE" id="PS50937">
    <property type="entry name" value="HTH_MERR_2"/>
    <property type="match status" value="1"/>
</dbReference>
<sequence>MKNYYKINEISKLYNIGVDSLRYYEEIGILHPMRDKNRYRQYTTSDIYRLNMIRDLRNLGFSMKHIAAYLENRTIENSLAFMEEEERIVDQRIQELKKLKKDLQRRKASLLKSTKVVFDKMELLHLNQRKCVSLATDDIHDDIEYQLIKLSKEYEDNIYTIGNFHTGCFLNIEDKNHIHPSSVFIMEDTLTDYEFTLPEGLYLNLYYQGPRDPDYQHLKMMIEYCQQHHYTIVSEAMEFFVIDVHETRQKEEYITQLQLQVCQTK</sequence>
<feature type="coiled-coil region" evidence="5">
    <location>
        <begin position="79"/>
        <end position="113"/>
    </location>
</feature>
<dbReference type="EMBL" id="SMBP01000010">
    <property type="protein sequence ID" value="TCU59255.1"/>
    <property type="molecule type" value="Genomic_DNA"/>
</dbReference>
<evidence type="ECO:0000256" key="5">
    <source>
        <dbReference type="SAM" id="Coils"/>
    </source>
</evidence>
<dbReference type="GeneID" id="73796451"/>
<dbReference type="AlphaFoldDB" id="A0A4V2VKB8"/>
<dbReference type="Gene3D" id="1.10.1660.10">
    <property type="match status" value="1"/>
</dbReference>
<reference evidence="7 8" key="1">
    <citation type="submission" date="2019-03" db="EMBL/GenBank/DDBJ databases">
        <title>Genomic Encyclopedia of Type Strains, Phase IV (KMG-IV): sequencing the most valuable type-strain genomes for metagenomic binning, comparative biology and taxonomic classification.</title>
        <authorList>
            <person name="Goeker M."/>
        </authorList>
    </citation>
    <scope>NUCLEOTIDE SEQUENCE [LARGE SCALE GENOMIC DNA]</scope>
    <source>
        <strain evidence="7 8">DSM 29481</strain>
    </source>
</reference>
<dbReference type="CDD" id="cd00592">
    <property type="entry name" value="HTH_MerR-like"/>
    <property type="match status" value="1"/>
</dbReference>
<evidence type="ECO:0000256" key="2">
    <source>
        <dbReference type="ARBA" id="ARBA00023015"/>
    </source>
</evidence>
<evidence type="ECO:0000259" key="6">
    <source>
        <dbReference type="PROSITE" id="PS50937"/>
    </source>
</evidence>
<keyword evidence="4" id="KW-0804">Transcription</keyword>
<keyword evidence="1" id="KW-0678">Repressor</keyword>
<evidence type="ECO:0000313" key="7">
    <source>
        <dbReference type="EMBL" id="TCU59255.1"/>
    </source>
</evidence>
<dbReference type="InterPro" id="IPR009061">
    <property type="entry name" value="DNA-bd_dom_put_sf"/>
</dbReference>
<evidence type="ECO:0000256" key="4">
    <source>
        <dbReference type="ARBA" id="ARBA00023163"/>
    </source>
</evidence>
<dbReference type="Pfam" id="PF13411">
    <property type="entry name" value="MerR_1"/>
    <property type="match status" value="1"/>
</dbReference>
<keyword evidence="5" id="KW-0175">Coiled coil</keyword>
<evidence type="ECO:0000256" key="1">
    <source>
        <dbReference type="ARBA" id="ARBA00022491"/>
    </source>
</evidence>
<dbReference type="Proteomes" id="UP000295773">
    <property type="component" value="Unassembled WGS sequence"/>
</dbReference>
<dbReference type="RefSeq" id="WP_008687181.1">
    <property type="nucleotide sequence ID" value="NZ_AP024510.1"/>
</dbReference>
<comment type="caution">
    <text evidence="7">The sequence shown here is derived from an EMBL/GenBank/DDBJ whole genome shotgun (WGS) entry which is preliminary data.</text>
</comment>
<name>A0A4V2VKB8_9FIRM</name>
<gene>
    <name evidence="7" type="ORF">EDD61_11069</name>
</gene>
<evidence type="ECO:0000313" key="8">
    <source>
        <dbReference type="Proteomes" id="UP000295773"/>
    </source>
</evidence>
<dbReference type="GO" id="GO:0003700">
    <property type="term" value="F:DNA-binding transcription factor activity"/>
    <property type="evidence" value="ECO:0007669"/>
    <property type="project" value="InterPro"/>
</dbReference>
<keyword evidence="3 7" id="KW-0238">DNA-binding</keyword>
<keyword evidence="2" id="KW-0805">Transcription regulation</keyword>
<evidence type="ECO:0000256" key="3">
    <source>
        <dbReference type="ARBA" id="ARBA00023125"/>
    </source>
</evidence>
<proteinExistence type="predicted"/>
<dbReference type="SMART" id="SM00422">
    <property type="entry name" value="HTH_MERR"/>
    <property type="match status" value="1"/>
</dbReference>
<dbReference type="Gene3D" id="3.20.80.10">
    <property type="entry name" value="Regulatory factor, effector binding domain"/>
    <property type="match status" value="1"/>
</dbReference>
<protein>
    <submittedName>
        <fullName evidence="7">DNA-binding transcriptional MerR regulator</fullName>
    </submittedName>
</protein>
<dbReference type="GO" id="GO:0003677">
    <property type="term" value="F:DNA binding"/>
    <property type="evidence" value="ECO:0007669"/>
    <property type="project" value="UniProtKB-KW"/>
</dbReference>
<organism evidence="7 8">
    <name type="scientific">Longicatena caecimuris</name>
    <dbReference type="NCBI Taxonomy" id="1796635"/>
    <lineage>
        <taxon>Bacteria</taxon>
        <taxon>Bacillati</taxon>
        <taxon>Bacillota</taxon>
        <taxon>Erysipelotrichia</taxon>
        <taxon>Erysipelotrichales</taxon>
        <taxon>Erysipelotrichaceae</taxon>
        <taxon>Longicatena</taxon>
    </lineage>
</organism>
<dbReference type="SUPFAM" id="SSF46955">
    <property type="entry name" value="Putative DNA-binding domain"/>
    <property type="match status" value="1"/>
</dbReference>
<dbReference type="PANTHER" id="PTHR30204:SF69">
    <property type="entry name" value="MERR-FAMILY TRANSCRIPTIONAL REGULATOR"/>
    <property type="match status" value="1"/>
</dbReference>
<dbReference type="SUPFAM" id="SSF55136">
    <property type="entry name" value="Probable bacterial effector-binding domain"/>
    <property type="match status" value="1"/>
</dbReference>
<dbReference type="PANTHER" id="PTHR30204">
    <property type="entry name" value="REDOX-CYCLING DRUG-SENSING TRANSCRIPTIONAL ACTIVATOR SOXR"/>
    <property type="match status" value="1"/>
</dbReference>
<keyword evidence="8" id="KW-1185">Reference proteome</keyword>